<keyword evidence="6" id="KW-1185">Reference proteome</keyword>
<dbReference type="InterPro" id="IPR009057">
    <property type="entry name" value="Homeodomain-like_sf"/>
</dbReference>
<dbReference type="InterPro" id="IPR029062">
    <property type="entry name" value="Class_I_gatase-like"/>
</dbReference>
<dbReference type="InterPro" id="IPR052158">
    <property type="entry name" value="INH-QAR"/>
</dbReference>
<dbReference type="InterPro" id="IPR018060">
    <property type="entry name" value="HTH_AraC"/>
</dbReference>
<dbReference type="PROSITE" id="PS00041">
    <property type="entry name" value="HTH_ARAC_FAMILY_1"/>
    <property type="match status" value="1"/>
</dbReference>
<keyword evidence="2" id="KW-0238">DNA-binding</keyword>
<dbReference type="InterPro" id="IPR002818">
    <property type="entry name" value="DJ-1/PfpI"/>
</dbReference>
<dbReference type="PANTHER" id="PTHR43130:SF3">
    <property type="entry name" value="HTH-TYPE TRANSCRIPTIONAL REGULATOR RV1931C"/>
    <property type="match status" value="1"/>
</dbReference>
<dbReference type="SMART" id="SM00342">
    <property type="entry name" value="HTH_ARAC"/>
    <property type="match status" value="1"/>
</dbReference>
<feature type="domain" description="HTH araC/xylS-type" evidence="4">
    <location>
        <begin position="209"/>
        <end position="292"/>
    </location>
</feature>
<dbReference type="InterPro" id="IPR018062">
    <property type="entry name" value="HTH_AraC-typ_CS"/>
</dbReference>
<dbReference type="Proteomes" id="UP000831327">
    <property type="component" value="Chromosome"/>
</dbReference>
<dbReference type="EMBL" id="AP025637">
    <property type="protein sequence ID" value="BDG74481.1"/>
    <property type="molecule type" value="Genomic_DNA"/>
</dbReference>
<dbReference type="PANTHER" id="PTHR43130">
    <property type="entry name" value="ARAC-FAMILY TRANSCRIPTIONAL REGULATOR"/>
    <property type="match status" value="1"/>
</dbReference>
<dbReference type="Pfam" id="PF01965">
    <property type="entry name" value="DJ-1_PfpI"/>
    <property type="match status" value="1"/>
</dbReference>
<proteinExistence type="predicted"/>
<evidence type="ECO:0000259" key="4">
    <source>
        <dbReference type="SMART" id="SM00342"/>
    </source>
</evidence>
<gene>
    <name evidence="5" type="ORF">Rmf_44100</name>
</gene>
<keyword evidence="3" id="KW-0804">Transcription</keyword>
<evidence type="ECO:0000256" key="1">
    <source>
        <dbReference type="ARBA" id="ARBA00023015"/>
    </source>
</evidence>
<evidence type="ECO:0000313" key="6">
    <source>
        <dbReference type="Proteomes" id="UP000831327"/>
    </source>
</evidence>
<dbReference type="SUPFAM" id="SSF52317">
    <property type="entry name" value="Class I glutamine amidotransferase-like"/>
    <property type="match status" value="1"/>
</dbReference>
<reference evidence="5 6" key="1">
    <citation type="journal article" date="2016" name="Microbes Environ.">
        <title>Phylogenetically diverse aerobic anoxygenic phototrophic bacteria isolated from epilithic biofilms in Tama river, Japan.</title>
        <authorList>
            <person name="Hirose S."/>
            <person name="Matsuura K."/>
            <person name="Haruta S."/>
        </authorList>
    </citation>
    <scope>NUCLEOTIDE SEQUENCE [LARGE SCALE GENOMIC DNA]</scope>
    <source>
        <strain evidence="5 6">S08</strain>
    </source>
</reference>
<protein>
    <submittedName>
        <fullName evidence="5">AraC family transcriptional regulator</fullName>
    </submittedName>
</protein>
<dbReference type="Gene3D" id="3.40.50.880">
    <property type="match status" value="1"/>
</dbReference>
<evidence type="ECO:0000256" key="3">
    <source>
        <dbReference type="ARBA" id="ARBA00023163"/>
    </source>
</evidence>
<sequence length="300" mass="33072">MQIFASANEALAARAMPHRYALSLVAAEHLVSTSAGLSLAATPFRGVRRAVDTLIVPGGAGVDVAMADARLLAWIRRRSRMARRTVSVCTGAFLLAEAGLLEGRSAVTHWARCGELAHRFPAIDVQHRPIFVRDGPVWSSAGVTAGMDLCLALVEQDVGRDVALAIARDLVMFLKRPGDQAQFSQALALQRAGRFDDLHHWIRENLAGDLSVQALAARCGMTERTFGRRYRAEVGLSPARMVEKMRIEATQRLLTETAEPLKTIAARCGFTSEDVLRRCFLRQTSVTPREYRRLWRRVAG</sequence>
<evidence type="ECO:0000313" key="5">
    <source>
        <dbReference type="EMBL" id="BDG74481.1"/>
    </source>
</evidence>
<dbReference type="Pfam" id="PF12833">
    <property type="entry name" value="HTH_18"/>
    <property type="match status" value="1"/>
</dbReference>
<dbReference type="CDD" id="cd03137">
    <property type="entry name" value="GATase1_AraC_1"/>
    <property type="match status" value="1"/>
</dbReference>
<organism evidence="5 6">
    <name type="scientific">Roseomonas fluvialis</name>
    <dbReference type="NCBI Taxonomy" id="1750527"/>
    <lineage>
        <taxon>Bacteria</taxon>
        <taxon>Pseudomonadati</taxon>
        <taxon>Pseudomonadota</taxon>
        <taxon>Alphaproteobacteria</taxon>
        <taxon>Acetobacterales</taxon>
        <taxon>Roseomonadaceae</taxon>
        <taxon>Roseomonas</taxon>
    </lineage>
</organism>
<dbReference type="SUPFAM" id="SSF46689">
    <property type="entry name" value="Homeodomain-like"/>
    <property type="match status" value="2"/>
</dbReference>
<evidence type="ECO:0000256" key="2">
    <source>
        <dbReference type="ARBA" id="ARBA00023125"/>
    </source>
</evidence>
<name>A0ABN6P8R7_9PROT</name>
<accession>A0ABN6P8R7</accession>
<keyword evidence="1" id="KW-0805">Transcription regulation</keyword>
<dbReference type="Gene3D" id="1.10.10.60">
    <property type="entry name" value="Homeodomain-like"/>
    <property type="match status" value="1"/>
</dbReference>